<evidence type="ECO:0000259" key="9">
    <source>
        <dbReference type="PROSITE" id="PS51918"/>
    </source>
</evidence>
<dbReference type="PIRSF" id="PIRSF005963">
    <property type="entry name" value="Lipoyl_synth"/>
    <property type="match status" value="1"/>
</dbReference>
<proteinExistence type="inferred from homology"/>
<dbReference type="NCBIfam" id="TIGR00510">
    <property type="entry name" value="lipA"/>
    <property type="match status" value="1"/>
</dbReference>
<dbReference type="InterPro" id="IPR006638">
    <property type="entry name" value="Elp3/MiaA/NifB-like_rSAM"/>
</dbReference>
<accession>A0ABR4XME1</accession>
<evidence type="ECO:0000256" key="7">
    <source>
        <dbReference type="ARBA" id="ARBA00047326"/>
    </source>
</evidence>
<comment type="caution">
    <text evidence="10">The sequence shown here is derived from an EMBL/GenBank/DDBJ whole genome shotgun (WGS) entry which is preliminary data.</text>
</comment>
<comment type="similarity">
    <text evidence="8">Belongs to the radical SAM superfamily. Lipoyl synthase family.</text>
</comment>
<evidence type="ECO:0000256" key="5">
    <source>
        <dbReference type="ARBA" id="ARBA00023004"/>
    </source>
</evidence>
<feature type="binding site" evidence="8">
    <location>
        <position position="76"/>
    </location>
    <ligand>
        <name>[4Fe-4S] cluster</name>
        <dbReference type="ChEBI" id="CHEBI:49883"/>
        <label>2</label>
        <note>4Fe-4S-S-AdoMet</note>
    </ligand>
</feature>
<dbReference type="PANTHER" id="PTHR10949:SF0">
    <property type="entry name" value="LIPOYL SYNTHASE, MITOCHONDRIAL"/>
    <property type="match status" value="1"/>
</dbReference>
<sequence length="306" mass="33863">MVEKKTGRTYIRKPEWLKISRASIDSYTHTGRTISQGALNTICASGKCPNQAECWSRGTATFMICGNVCTRACRFCATQSGKPDSPPDPVEPLRLAASVSQMKLKYAVITSVDRDDLPDYGAGHWASCINEIRKRSPETKIEVLIPDFQGDEACVDMVIETAPDVIGHNLETVRRLTPQVRHRATYDCSMKVLKQIVDRGAIAKTGIMVGLGETEEEVVELMKDIAAIGVSTLTIGQYLQPTSRHIEVKEYVHPDRFARYKQLGESLGITHVESGPLVRSSYHADDHFNQASKKKLDLRKIGKGSA</sequence>
<keyword evidence="2 8" id="KW-0808">Transferase</keyword>
<dbReference type="Pfam" id="PF04055">
    <property type="entry name" value="Radical_SAM"/>
    <property type="match status" value="1"/>
</dbReference>
<protein>
    <recommendedName>
        <fullName evidence="8">Lipoyl synthase</fullName>
        <ecNumber evidence="8">2.8.1.8</ecNumber>
    </recommendedName>
    <alternativeName>
        <fullName evidence="8">Lip-syn</fullName>
        <shortName evidence="8">LS</shortName>
    </alternativeName>
    <alternativeName>
        <fullName evidence="8">Lipoate synthase</fullName>
    </alternativeName>
    <alternativeName>
        <fullName evidence="8">Lipoic acid synthase</fullName>
    </alternativeName>
    <alternativeName>
        <fullName evidence="8">Sulfur insertion protein LipA</fullName>
    </alternativeName>
</protein>
<dbReference type="InterPro" id="IPR007197">
    <property type="entry name" value="rSAM"/>
</dbReference>
<comment type="subcellular location">
    <subcellularLocation>
        <location evidence="8">Cytoplasm</location>
    </subcellularLocation>
</comment>
<feature type="domain" description="Radical SAM core" evidence="9">
    <location>
        <begin position="55"/>
        <end position="270"/>
    </location>
</feature>
<evidence type="ECO:0000313" key="11">
    <source>
        <dbReference type="Proteomes" id="UP000030101"/>
    </source>
</evidence>
<comment type="pathway">
    <text evidence="8">Protein modification; protein lipoylation via endogenous pathway; protein N(6)-(lipoyl)lysine from octanoyl-[acyl-carrier-protein]: step 2/2.</text>
</comment>
<feature type="binding site" evidence="8">
    <location>
        <position position="73"/>
    </location>
    <ligand>
        <name>[4Fe-4S] cluster</name>
        <dbReference type="ChEBI" id="CHEBI:49883"/>
        <label>2</label>
        <note>4Fe-4S-S-AdoMet</note>
    </ligand>
</feature>
<dbReference type="RefSeq" id="WP_036788583.1">
    <property type="nucleotide sequence ID" value="NZ_JQZV01000003.1"/>
</dbReference>
<dbReference type="SFLD" id="SFLDG01058">
    <property type="entry name" value="lipoyl_synthase_like"/>
    <property type="match status" value="1"/>
</dbReference>
<comment type="cofactor">
    <cofactor evidence="8">
        <name>[4Fe-4S] cluster</name>
        <dbReference type="ChEBI" id="CHEBI:49883"/>
    </cofactor>
    <text evidence="8">Binds 2 [4Fe-4S] clusters per subunit. One cluster is coordinated with 3 cysteines and an exchangeable S-adenosyl-L-methionine.</text>
</comment>
<dbReference type="SUPFAM" id="SSF102114">
    <property type="entry name" value="Radical SAM enzymes"/>
    <property type="match status" value="1"/>
</dbReference>
<evidence type="ECO:0000256" key="1">
    <source>
        <dbReference type="ARBA" id="ARBA00022485"/>
    </source>
</evidence>
<feature type="binding site" evidence="8">
    <location>
        <position position="48"/>
    </location>
    <ligand>
        <name>[4Fe-4S] cluster</name>
        <dbReference type="ChEBI" id="CHEBI:49883"/>
        <label>1</label>
    </ligand>
</feature>
<dbReference type="PROSITE" id="PS51918">
    <property type="entry name" value="RADICAL_SAM"/>
    <property type="match status" value="1"/>
</dbReference>
<feature type="binding site" evidence="8">
    <location>
        <position position="281"/>
    </location>
    <ligand>
        <name>[4Fe-4S] cluster</name>
        <dbReference type="ChEBI" id="CHEBI:49883"/>
        <label>1</label>
    </ligand>
</feature>
<dbReference type="NCBIfam" id="NF009544">
    <property type="entry name" value="PRK12928.1"/>
    <property type="match status" value="1"/>
</dbReference>
<dbReference type="SFLD" id="SFLDF00271">
    <property type="entry name" value="lipoyl_synthase"/>
    <property type="match status" value="1"/>
</dbReference>
<dbReference type="InterPro" id="IPR058240">
    <property type="entry name" value="rSAM_sf"/>
</dbReference>
<evidence type="ECO:0000313" key="10">
    <source>
        <dbReference type="EMBL" id="KGN93276.1"/>
    </source>
</evidence>
<evidence type="ECO:0000256" key="2">
    <source>
        <dbReference type="ARBA" id="ARBA00022679"/>
    </source>
</evidence>
<gene>
    <name evidence="8" type="primary">lipA</name>
    <name evidence="10" type="ORF">HQ43_01075</name>
</gene>
<reference evidence="10 11" key="1">
    <citation type="submission" date="2014-08" db="EMBL/GenBank/DDBJ databases">
        <title>Porphyromonas canoris strain:OH2762 Genome sequencing.</title>
        <authorList>
            <person name="Wallis C."/>
            <person name="Deusch O."/>
            <person name="O'Flynn C."/>
            <person name="Davis I."/>
            <person name="Jospin G."/>
            <person name="Darling A.E."/>
            <person name="Coil D.A."/>
            <person name="Alexiev A."/>
            <person name="Horsfall A."/>
            <person name="Kirkwood N."/>
            <person name="Harris S."/>
            <person name="Eisen J.A."/>
        </authorList>
    </citation>
    <scope>NUCLEOTIDE SEQUENCE [LARGE SCALE GENOMIC DNA]</scope>
    <source>
        <strain evidence="11">COT-108 OH2762</strain>
    </source>
</reference>
<keyword evidence="6 8" id="KW-0411">Iron-sulfur</keyword>
<dbReference type="Proteomes" id="UP000030101">
    <property type="component" value="Unassembled WGS sequence"/>
</dbReference>
<dbReference type="PANTHER" id="PTHR10949">
    <property type="entry name" value="LIPOYL SYNTHASE"/>
    <property type="match status" value="1"/>
</dbReference>
<dbReference type="CDD" id="cd01335">
    <property type="entry name" value="Radical_SAM"/>
    <property type="match status" value="1"/>
</dbReference>
<dbReference type="Gene3D" id="3.20.20.70">
    <property type="entry name" value="Aldolase class I"/>
    <property type="match status" value="1"/>
</dbReference>
<keyword evidence="11" id="KW-1185">Reference proteome</keyword>
<evidence type="ECO:0000256" key="8">
    <source>
        <dbReference type="HAMAP-Rule" id="MF_00206"/>
    </source>
</evidence>
<dbReference type="SFLD" id="SFLDS00029">
    <property type="entry name" value="Radical_SAM"/>
    <property type="match status" value="1"/>
</dbReference>
<dbReference type="EMBL" id="JQZV01000003">
    <property type="protein sequence ID" value="KGN93276.1"/>
    <property type="molecule type" value="Genomic_DNA"/>
</dbReference>
<dbReference type="EC" id="2.8.1.8" evidence="8"/>
<keyword evidence="8" id="KW-0963">Cytoplasm</keyword>
<dbReference type="InterPro" id="IPR013785">
    <property type="entry name" value="Aldolase_TIM"/>
</dbReference>
<evidence type="ECO:0000256" key="3">
    <source>
        <dbReference type="ARBA" id="ARBA00022691"/>
    </source>
</evidence>
<dbReference type="HAMAP" id="MF_00206">
    <property type="entry name" value="Lipoyl_synth"/>
    <property type="match status" value="1"/>
</dbReference>
<organism evidence="10 11">
    <name type="scientific">Porphyromonas canoris</name>
    <dbReference type="NCBI Taxonomy" id="36875"/>
    <lineage>
        <taxon>Bacteria</taxon>
        <taxon>Pseudomonadati</taxon>
        <taxon>Bacteroidota</taxon>
        <taxon>Bacteroidia</taxon>
        <taxon>Bacteroidales</taxon>
        <taxon>Porphyromonadaceae</taxon>
        <taxon>Porphyromonas</taxon>
    </lineage>
</organism>
<dbReference type="InterPro" id="IPR003698">
    <property type="entry name" value="Lipoyl_synth"/>
</dbReference>
<feature type="binding site" evidence="8">
    <location>
        <position position="43"/>
    </location>
    <ligand>
        <name>[4Fe-4S] cluster</name>
        <dbReference type="ChEBI" id="CHEBI:49883"/>
        <label>1</label>
    </ligand>
</feature>
<comment type="function">
    <text evidence="8">Catalyzes the radical-mediated insertion of two sulfur atoms into the C-6 and C-8 positions of the octanoyl moiety bound to the lipoyl domains of lipoate-dependent enzymes, thereby converting the octanoylated domains into lipoylated derivatives.</text>
</comment>
<evidence type="ECO:0000256" key="4">
    <source>
        <dbReference type="ARBA" id="ARBA00022723"/>
    </source>
</evidence>
<feature type="binding site" evidence="8">
    <location>
        <position position="54"/>
    </location>
    <ligand>
        <name>[4Fe-4S] cluster</name>
        <dbReference type="ChEBI" id="CHEBI:49883"/>
        <label>1</label>
    </ligand>
</feature>
<name>A0ABR4XME1_9PORP</name>
<comment type="catalytic activity">
    <reaction evidence="7 8">
        <text>[[Fe-S] cluster scaffold protein carrying a second [4Fe-4S](2+) cluster] + N(6)-octanoyl-L-lysyl-[protein] + 2 oxidized [2Fe-2S]-[ferredoxin] + 2 S-adenosyl-L-methionine + 4 H(+) = [[Fe-S] cluster scaffold protein] + N(6)-[(R)-dihydrolipoyl]-L-lysyl-[protein] + 4 Fe(3+) + 2 hydrogen sulfide + 2 5'-deoxyadenosine + 2 L-methionine + 2 reduced [2Fe-2S]-[ferredoxin]</text>
        <dbReference type="Rhea" id="RHEA:16585"/>
        <dbReference type="Rhea" id="RHEA-COMP:9928"/>
        <dbReference type="Rhea" id="RHEA-COMP:10000"/>
        <dbReference type="Rhea" id="RHEA-COMP:10001"/>
        <dbReference type="Rhea" id="RHEA-COMP:10475"/>
        <dbReference type="Rhea" id="RHEA-COMP:14568"/>
        <dbReference type="Rhea" id="RHEA-COMP:14569"/>
        <dbReference type="ChEBI" id="CHEBI:15378"/>
        <dbReference type="ChEBI" id="CHEBI:17319"/>
        <dbReference type="ChEBI" id="CHEBI:29034"/>
        <dbReference type="ChEBI" id="CHEBI:29919"/>
        <dbReference type="ChEBI" id="CHEBI:33722"/>
        <dbReference type="ChEBI" id="CHEBI:33737"/>
        <dbReference type="ChEBI" id="CHEBI:33738"/>
        <dbReference type="ChEBI" id="CHEBI:57844"/>
        <dbReference type="ChEBI" id="CHEBI:59789"/>
        <dbReference type="ChEBI" id="CHEBI:78809"/>
        <dbReference type="ChEBI" id="CHEBI:83100"/>
        <dbReference type="EC" id="2.8.1.8"/>
    </reaction>
</comment>
<feature type="binding site" evidence="8">
    <location>
        <position position="69"/>
    </location>
    <ligand>
        <name>[4Fe-4S] cluster</name>
        <dbReference type="ChEBI" id="CHEBI:49883"/>
        <label>2</label>
        <note>4Fe-4S-S-AdoMet</note>
    </ligand>
</feature>
<keyword evidence="5 8" id="KW-0408">Iron</keyword>
<keyword evidence="4 8" id="KW-0479">Metal-binding</keyword>
<dbReference type="NCBIfam" id="NF004019">
    <property type="entry name" value="PRK05481.1"/>
    <property type="match status" value="1"/>
</dbReference>
<keyword evidence="3 8" id="KW-0949">S-adenosyl-L-methionine</keyword>
<dbReference type="SMART" id="SM00729">
    <property type="entry name" value="Elp3"/>
    <property type="match status" value="1"/>
</dbReference>
<evidence type="ECO:0000256" key="6">
    <source>
        <dbReference type="ARBA" id="ARBA00023014"/>
    </source>
</evidence>
<keyword evidence="1 8" id="KW-0004">4Fe-4S</keyword>